<sequence>MASTSDKKILTDNYLKWHAKLTLPAILTDKKNYSRLYKRYKEETGEDPWQYIDSPGSSQIEDSKNETEVLEQNPGISLSHSTDSDDIYRCNTSLCPSSVNIQNKSHSDSSDISRAELDSIIKSQLALVSTTSIQSSQLQKTQALQSQQKQTDFSDYLRVLDKYISERLPDG</sequence>
<comment type="caution">
    <text evidence="1">The sequence shown here is derived from an EMBL/GenBank/DDBJ whole genome shotgun (WGS) entry which is preliminary data.</text>
</comment>
<protein>
    <submittedName>
        <fullName evidence="1">30537_t:CDS:1</fullName>
    </submittedName>
</protein>
<evidence type="ECO:0000313" key="2">
    <source>
        <dbReference type="Proteomes" id="UP000789920"/>
    </source>
</evidence>
<organism evidence="1 2">
    <name type="scientific">Racocetra persica</name>
    <dbReference type="NCBI Taxonomy" id="160502"/>
    <lineage>
        <taxon>Eukaryota</taxon>
        <taxon>Fungi</taxon>
        <taxon>Fungi incertae sedis</taxon>
        <taxon>Mucoromycota</taxon>
        <taxon>Glomeromycotina</taxon>
        <taxon>Glomeromycetes</taxon>
        <taxon>Diversisporales</taxon>
        <taxon>Gigasporaceae</taxon>
        <taxon>Racocetra</taxon>
    </lineage>
</organism>
<reference evidence="1" key="1">
    <citation type="submission" date="2021-06" db="EMBL/GenBank/DDBJ databases">
        <authorList>
            <person name="Kallberg Y."/>
            <person name="Tangrot J."/>
            <person name="Rosling A."/>
        </authorList>
    </citation>
    <scope>NUCLEOTIDE SEQUENCE</scope>
    <source>
        <strain evidence="1">MA461A</strain>
    </source>
</reference>
<accession>A0ACA9MS00</accession>
<dbReference type="EMBL" id="CAJVQC010009699">
    <property type="protein sequence ID" value="CAG8608068.1"/>
    <property type="molecule type" value="Genomic_DNA"/>
</dbReference>
<evidence type="ECO:0000313" key="1">
    <source>
        <dbReference type="EMBL" id="CAG8608068.1"/>
    </source>
</evidence>
<feature type="non-terminal residue" evidence="1">
    <location>
        <position position="171"/>
    </location>
</feature>
<keyword evidence="2" id="KW-1185">Reference proteome</keyword>
<gene>
    <name evidence="1" type="ORF">RPERSI_LOCUS6192</name>
</gene>
<proteinExistence type="predicted"/>
<dbReference type="Proteomes" id="UP000789920">
    <property type="component" value="Unassembled WGS sequence"/>
</dbReference>
<name>A0ACA9MS00_9GLOM</name>